<dbReference type="RefSeq" id="WP_146849994.1">
    <property type="nucleotide sequence ID" value="NZ_BKAG01000009.1"/>
</dbReference>
<dbReference type="Proteomes" id="UP000321577">
    <property type="component" value="Unassembled WGS sequence"/>
</dbReference>
<accession>A0A512M6P0</accession>
<name>A0A512M6P0_9BACT</name>
<evidence type="ECO:0000313" key="1">
    <source>
        <dbReference type="EMBL" id="GEP42395.1"/>
    </source>
</evidence>
<evidence type="ECO:0000313" key="2">
    <source>
        <dbReference type="Proteomes" id="UP000321577"/>
    </source>
</evidence>
<reference evidence="1 2" key="1">
    <citation type="submission" date="2019-07" db="EMBL/GenBank/DDBJ databases">
        <title>Whole genome shotgun sequence of Brevifollis gellanilyticus NBRC 108608.</title>
        <authorList>
            <person name="Hosoyama A."/>
            <person name="Uohara A."/>
            <person name="Ohji S."/>
            <person name="Ichikawa N."/>
        </authorList>
    </citation>
    <scope>NUCLEOTIDE SEQUENCE [LARGE SCALE GENOMIC DNA]</scope>
    <source>
        <strain evidence="1 2">NBRC 108608</strain>
    </source>
</reference>
<organism evidence="1 2">
    <name type="scientific">Brevifollis gellanilyticus</name>
    <dbReference type="NCBI Taxonomy" id="748831"/>
    <lineage>
        <taxon>Bacteria</taxon>
        <taxon>Pseudomonadati</taxon>
        <taxon>Verrucomicrobiota</taxon>
        <taxon>Verrucomicrobiia</taxon>
        <taxon>Verrucomicrobiales</taxon>
        <taxon>Verrucomicrobiaceae</taxon>
    </lineage>
</organism>
<sequence length="145" mass="16825">MSLFFRLRLALLRKPKMIEAPLGEDFASLQNRLPELSPSDSPSEWMDSTDYRLELPDYLLHVTAKEGKVVAVIHNTDRYRNTGAQRIKKLIYFLEAYAGESSFDQVLDNGFGLSYKTEDDERWATYSYACDIFSTYFKDLEKTPM</sequence>
<proteinExistence type="predicted"/>
<dbReference type="EMBL" id="BKAG01000009">
    <property type="protein sequence ID" value="GEP42395.1"/>
    <property type="molecule type" value="Genomic_DNA"/>
</dbReference>
<protein>
    <submittedName>
        <fullName evidence="1">Uncharacterized protein</fullName>
    </submittedName>
</protein>
<gene>
    <name evidence="1" type="ORF">BGE01nite_16860</name>
</gene>
<comment type="caution">
    <text evidence="1">The sequence shown here is derived from an EMBL/GenBank/DDBJ whole genome shotgun (WGS) entry which is preliminary data.</text>
</comment>
<dbReference type="OrthoDB" id="7066613at2"/>
<dbReference type="AlphaFoldDB" id="A0A512M6P0"/>
<keyword evidence="2" id="KW-1185">Reference proteome</keyword>